<organism evidence="21 22">
    <name type="scientific">Nocardioides szechwanensis</name>
    <dbReference type="NCBI Taxonomy" id="1005944"/>
    <lineage>
        <taxon>Bacteria</taxon>
        <taxon>Bacillati</taxon>
        <taxon>Actinomycetota</taxon>
        <taxon>Actinomycetes</taxon>
        <taxon>Propionibacteriales</taxon>
        <taxon>Nocardioidaceae</taxon>
        <taxon>Nocardioides</taxon>
    </lineage>
</organism>
<dbReference type="GO" id="GO:0008121">
    <property type="term" value="F:quinol-cytochrome-c reductase activity"/>
    <property type="evidence" value="ECO:0007669"/>
    <property type="project" value="UniProtKB-EC"/>
</dbReference>
<evidence type="ECO:0000256" key="1">
    <source>
        <dbReference type="ARBA" id="ARBA00001971"/>
    </source>
</evidence>
<feature type="compositionally biased region" description="Basic and acidic residues" evidence="18">
    <location>
        <begin position="567"/>
        <end position="589"/>
    </location>
</feature>
<evidence type="ECO:0000256" key="18">
    <source>
        <dbReference type="SAM" id="MobiDB-lite"/>
    </source>
</evidence>
<proteinExistence type="predicted"/>
<dbReference type="PROSITE" id="PS51002">
    <property type="entry name" value="CYTB_NTER"/>
    <property type="match status" value="1"/>
</dbReference>
<keyword evidence="14" id="KW-0408">Iron</keyword>
<reference evidence="21 22" key="1">
    <citation type="submission" date="2016-10" db="EMBL/GenBank/DDBJ databases">
        <authorList>
            <person name="de Groot N.N."/>
        </authorList>
    </citation>
    <scope>NUCLEOTIDE SEQUENCE [LARGE SCALE GENOMIC DNA]</scope>
    <source>
        <strain evidence="21 22">CGMCC 1.11147</strain>
    </source>
</reference>
<keyword evidence="10" id="KW-0479">Metal-binding</keyword>
<feature type="transmembrane region" description="Helical" evidence="19">
    <location>
        <begin position="432"/>
        <end position="449"/>
    </location>
</feature>
<feature type="transmembrane region" description="Helical" evidence="19">
    <location>
        <begin position="229"/>
        <end position="253"/>
    </location>
</feature>
<dbReference type="InterPro" id="IPR016174">
    <property type="entry name" value="Di-haem_cyt_TM"/>
</dbReference>
<evidence type="ECO:0000256" key="2">
    <source>
        <dbReference type="ARBA" id="ARBA00004651"/>
    </source>
</evidence>
<evidence type="ECO:0000256" key="7">
    <source>
        <dbReference type="ARBA" id="ARBA00022617"/>
    </source>
</evidence>
<dbReference type="STRING" id="1005944.SAMN05192576_0676"/>
<evidence type="ECO:0000256" key="14">
    <source>
        <dbReference type="ARBA" id="ARBA00023004"/>
    </source>
</evidence>
<evidence type="ECO:0000256" key="5">
    <source>
        <dbReference type="ARBA" id="ARBA00022448"/>
    </source>
</evidence>
<dbReference type="EC" id="7.1.1.8" evidence="3"/>
<feature type="region of interest" description="Disordered" evidence="18">
    <location>
        <begin position="566"/>
        <end position="589"/>
    </location>
</feature>
<feature type="transmembrane region" description="Helical" evidence="19">
    <location>
        <begin position="352"/>
        <end position="373"/>
    </location>
</feature>
<dbReference type="Pfam" id="PF13631">
    <property type="entry name" value="Cytochrom_B_N_2"/>
    <property type="match status" value="1"/>
</dbReference>
<evidence type="ECO:0000256" key="19">
    <source>
        <dbReference type="SAM" id="Phobius"/>
    </source>
</evidence>
<evidence type="ECO:0000256" key="15">
    <source>
        <dbReference type="ARBA" id="ARBA00023136"/>
    </source>
</evidence>
<gene>
    <name evidence="21" type="ORF">SAMN05192576_0676</name>
</gene>
<evidence type="ECO:0000256" key="11">
    <source>
        <dbReference type="ARBA" id="ARBA00022967"/>
    </source>
</evidence>
<evidence type="ECO:0000313" key="22">
    <source>
        <dbReference type="Proteomes" id="UP000199004"/>
    </source>
</evidence>
<evidence type="ECO:0000256" key="3">
    <source>
        <dbReference type="ARBA" id="ARBA00012951"/>
    </source>
</evidence>
<dbReference type="Proteomes" id="UP000199004">
    <property type="component" value="Unassembled WGS sequence"/>
</dbReference>
<keyword evidence="11" id="KW-1278">Translocase</keyword>
<sequence>MGAWLTMSIDTSKVADTNSTTAATPKKPSKAGVVANWADERLGLGTVMKKNLRKVFPDHWSFMLGEIALWSFVVLLLSGVFLTLWFTPSMGEVEYQGSYSPLRGVEMSEAMASTLKLSFDVRGGLLMRQMHHWAALIFIASMMIHLLRVYFTGAFRKPRELNWVIGSLLLLLGTLEGFTGYSLPDDLLSGTGIRAADGFMKSMPVVGTYMSFFLFGGEFPGESIIPRLYTVHVLLIPGILLALIAAHMLLLVYHKHTQWPGPGRTEENVVGFPMLPVYAAKAGGFFFIVFGVAALMGGLLSINPIWKFGPYDPTKVTAGSQPDWYMGWPDGALRIMPGWESHFLGVTLSWNVFLPIIVLPGLMFTILMMLPFIEAWITGDKRDHHLLQRPRNAPTRTATMVALMTFYGLMWAAGGNDIIAIKLHLSINQITYFMRAAVFIGPVIAFFITRRWCISLQRHDEQKLLHGYETGIIMRSAEGGYSERHLPISDEAAYKLTARDRDEVWTPTTETDSNGIPAKGGRLDGVRSKLSALMYADNVQKPTAEELEAAHHHADHEHELQAPLEGHSADGHQFDGHHAVDGESLRGDH</sequence>
<evidence type="ECO:0000256" key="6">
    <source>
        <dbReference type="ARBA" id="ARBA00022475"/>
    </source>
</evidence>
<keyword evidence="8" id="KW-0679">Respiratory chain</keyword>
<evidence type="ECO:0000256" key="13">
    <source>
        <dbReference type="ARBA" id="ARBA00022989"/>
    </source>
</evidence>
<comment type="subcellular location">
    <subcellularLocation>
        <location evidence="2">Cell membrane</location>
        <topology evidence="2">Multi-pass membrane protein</topology>
    </subcellularLocation>
</comment>
<dbReference type="AlphaFoldDB" id="A0A1G9V7H9"/>
<dbReference type="PANTHER" id="PTHR19271">
    <property type="entry name" value="CYTOCHROME B"/>
    <property type="match status" value="1"/>
</dbReference>
<dbReference type="GO" id="GO:0005886">
    <property type="term" value="C:plasma membrane"/>
    <property type="evidence" value="ECO:0007669"/>
    <property type="project" value="UniProtKB-SubCell"/>
</dbReference>
<dbReference type="FunFam" id="1.20.810.10:FF:000007">
    <property type="entry name" value="Ubiquinol-cytochrome C reductase B subunit"/>
    <property type="match status" value="1"/>
</dbReference>
<dbReference type="GO" id="GO:0022904">
    <property type="term" value="P:respiratory electron transport chain"/>
    <property type="evidence" value="ECO:0007669"/>
    <property type="project" value="InterPro"/>
</dbReference>
<keyword evidence="5" id="KW-0813">Transport</keyword>
<protein>
    <recommendedName>
        <fullName evidence="4">Cytochrome bc1 complex cytochrome b subunit</fullName>
        <ecNumber evidence="3">7.1.1.8</ecNumber>
    </recommendedName>
    <alternativeName>
        <fullName evidence="17">Cytochrome bc1 reductase complex subunit QcrB</fullName>
    </alternativeName>
</protein>
<feature type="transmembrane region" description="Helical" evidence="19">
    <location>
        <begin position="163"/>
        <end position="183"/>
    </location>
</feature>
<feature type="transmembrane region" description="Helical" evidence="19">
    <location>
        <begin position="60"/>
        <end position="86"/>
    </location>
</feature>
<dbReference type="InterPro" id="IPR005797">
    <property type="entry name" value="Cyt_b/b6_N"/>
</dbReference>
<feature type="domain" description="Cytochrome b/b6 N-terminal region profile" evidence="20">
    <location>
        <begin position="34"/>
        <end position="260"/>
    </location>
</feature>
<keyword evidence="13 19" id="KW-1133">Transmembrane helix</keyword>
<keyword evidence="7" id="KW-0349">Heme</keyword>
<name>A0A1G9V7H9_9ACTN</name>
<feature type="transmembrane region" description="Helical" evidence="19">
    <location>
        <begin position="393"/>
        <end position="412"/>
    </location>
</feature>
<evidence type="ECO:0000256" key="17">
    <source>
        <dbReference type="ARBA" id="ARBA00029568"/>
    </source>
</evidence>
<dbReference type="GO" id="GO:0046872">
    <property type="term" value="F:metal ion binding"/>
    <property type="evidence" value="ECO:0007669"/>
    <property type="project" value="UniProtKB-KW"/>
</dbReference>
<evidence type="ECO:0000256" key="10">
    <source>
        <dbReference type="ARBA" id="ARBA00022723"/>
    </source>
</evidence>
<comment type="catalytic activity">
    <reaction evidence="16">
        <text>a quinol + 2 Fe(III)-[cytochrome c](out) = a quinone + 2 Fe(II)-[cytochrome c](out) + 2 H(+)(out)</text>
        <dbReference type="Rhea" id="RHEA:11484"/>
        <dbReference type="Rhea" id="RHEA-COMP:10350"/>
        <dbReference type="Rhea" id="RHEA-COMP:14399"/>
        <dbReference type="ChEBI" id="CHEBI:15378"/>
        <dbReference type="ChEBI" id="CHEBI:24646"/>
        <dbReference type="ChEBI" id="CHEBI:29033"/>
        <dbReference type="ChEBI" id="CHEBI:29034"/>
        <dbReference type="ChEBI" id="CHEBI:132124"/>
        <dbReference type="EC" id="7.1.1.8"/>
    </reaction>
</comment>
<evidence type="ECO:0000256" key="16">
    <source>
        <dbReference type="ARBA" id="ARBA00029351"/>
    </source>
</evidence>
<dbReference type="Gene3D" id="1.20.810.10">
    <property type="entry name" value="Cytochrome Bc1 Complex, Chain C"/>
    <property type="match status" value="1"/>
</dbReference>
<evidence type="ECO:0000313" key="21">
    <source>
        <dbReference type="EMBL" id="SDM68017.1"/>
    </source>
</evidence>
<keyword evidence="22" id="KW-1185">Reference proteome</keyword>
<evidence type="ECO:0000256" key="9">
    <source>
        <dbReference type="ARBA" id="ARBA00022692"/>
    </source>
</evidence>
<dbReference type="SUPFAM" id="SSF81342">
    <property type="entry name" value="Transmembrane di-heme cytochromes"/>
    <property type="match status" value="1"/>
</dbReference>
<comment type="cofactor">
    <cofactor evidence="1">
        <name>heme</name>
        <dbReference type="ChEBI" id="CHEBI:30413"/>
    </cofactor>
</comment>
<evidence type="ECO:0000256" key="8">
    <source>
        <dbReference type="ARBA" id="ARBA00022660"/>
    </source>
</evidence>
<dbReference type="GO" id="GO:0016491">
    <property type="term" value="F:oxidoreductase activity"/>
    <property type="evidence" value="ECO:0007669"/>
    <property type="project" value="InterPro"/>
</dbReference>
<dbReference type="EMBL" id="FNIC01000001">
    <property type="protein sequence ID" value="SDM68017.1"/>
    <property type="molecule type" value="Genomic_DNA"/>
</dbReference>
<evidence type="ECO:0000256" key="4">
    <source>
        <dbReference type="ARBA" id="ARBA00016116"/>
    </source>
</evidence>
<feature type="transmembrane region" description="Helical" evidence="19">
    <location>
        <begin position="284"/>
        <end position="306"/>
    </location>
</feature>
<keyword evidence="15 19" id="KW-0472">Membrane</keyword>
<evidence type="ECO:0000256" key="12">
    <source>
        <dbReference type="ARBA" id="ARBA00022982"/>
    </source>
</evidence>
<accession>A0A1G9V7H9</accession>
<evidence type="ECO:0000259" key="20">
    <source>
        <dbReference type="PROSITE" id="PS51002"/>
    </source>
</evidence>
<keyword evidence="6" id="KW-1003">Cell membrane</keyword>
<feature type="transmembrane region" description="Helical" evidence="19">
    <location>
        <begin position="130"/>
        <end position="151"/>
    </location>
</feature>
<keyword evidence="12" id="KW-0249">Electron transport</keyword>
<dbReference type="InterPro" id="IPR027387">
    <property type="entry name" value="Cytb/b6-like_sf"/>
</dbReference>
<dbReference type="PANTHER" id="PTHR19271:SF16">
    <property type="entry name" value="CYTOCHROME B"/>
    <property type="match status" value="1"/>
</dbReference>
<keyword evidence="9 19" id="KW-0812">Transmembrane</keyword>